<feature type="transmembrane region" description="Helical" evidence="1">
    <location>
        <begin position="66"/>
        <end position="87"/>
    </location>
</feature>
<dbReference type="Proteomes" id="UP000230154">
    <property type="component" value="Unassembled WGS sequence"/>
</dbReference>
<comment type="caution">
    <text evidence="2">The sequence shown here is derived from an EMBL/GenBank/DDBJ whole genome shotgun (WGS) entry which is preliminary data.</text>
</comment>
<organism evidence="2 3">
    <name type="scientific">Candidatus Magasanikbacteria bacterium CG10_big_fil_rev_8_21_14_0_10_47_10</name>
    <dbReference type="NCBI Taxonomy" id="1974652"/>
    <lineage>
        <taxon>Bacteria</taxon>
        <taxon>Candidatus Magasanikiibacteriota</taxon>
    </lineage>
</organism>
<gene>
    <name evidence="2" type="ORF">COU35_00355</name>
</gene>
<dbReference type="EMBL" id="PFCB01000003">
    <property type="protein sequence ID" value="PIR74825.1"/>
    <property type="molecule type" value="Genomic_DNA"/>
</dbReference>
<feature type="transmembrane region" description="Helical" evidence="1">
    <location>
        <begin position="44"/>
        <end position="60"/>
    </location>
</feature>
<sequence length="106" mass="12043">MLFENIFPALPSGLGATYLMVGGVVCTILLIYSIFVEQEHRSDLIRLLGAAGLFWYADYINNVIFMIAMGGIAVASAVEFIEIYLGLHKHSQEDLKRYKKMWRIKK</sequence>
<proteinExistence type="predicted"/>
<evidence type="ECO:0000256" key="1">
    <source>
        <dbReference type="SAM" id="Phobius"/>
    </source>
</evidence>
<keyword evidence="1" id="KW-1133">Transmembrane helix</keyword>
<keyword evidence="1" id="KW-0472">Membrane</keyword>
<reference evidence="3" key="1">
    <citation type="submission" date="2017-09" db="EMBL/GenBank/DDBJ databases">
        <title>Depth-based differentiation of microbial function through sediment-hosted aquifers and enrichment of novel symbionts in the deep terrestrial subsurface.</title>
        <authorList>
            <person name="Probst A.J."/>
            <person name="Ladd B."/>
            <person name="Jarett J.K."/>
            <person name="Geller-Mcgrath D.E."/>
            <person name="Sieber C.M.K."/>
            <person name="Emerson J.B."/>
            <person name="Anantharaman K."/>
            <person name="Thomas B.C."/>
            <person name="Malmstrom R."/>
            <person name="Stieglmeier M."/>
            <person name="Klingl A."/>
            <person name="Woyke T."/>
            <person name="Ryan C.M."/>
            <person name="Banfield J.F."/>
        </authorList>
    </citation>
    <scope>NUCLEOTIDE SEQUENCE [LARGE SCALE GENOMIC DNA]</scope>
</reference>
<dbReference type="AlphaFoldDB" id="A0A2H0TRQ4"/>
<name>A0A2H0TRQ4_9BACT</name>
<evidence type="ECO:0000313" key="3">
    <source>
        <dbReference type="Proteomes" id="UP000230154"/>
    </source>
</evidence>
<evidence type="ECO:0000313" key="2">
    <source>
        <dbReference type="EMBL" id="PIR74825.1"/>
    </source>
</evidence>
<accession>A0A2H0TRQ4</accession>
<feature type="transmembrane region" description="Helical" evidence="1">
    <location>
        <begin position="12"/>
        <end position="32"/>
    </location>
</feature>
<protein>
    <submittedName>
        <fullName evidence="2">Uncharacterized protein</fullName>
    </submittedName>
</protein>
<keyword evidence="1" id="KW-0812">Transmembrane</keyword>